<organism evidence="4 5">
    <name type="scientific">Psychroserpens algicola</name>
    <dbReference type="NCBI Taxonomy" id="1719034"/>
    <lineage>
        <taxon>Bacteria</taxon>
        <taxon>Pseudomonadati</taxon>
        <taxon>Bacteroidota</taxon>
        <taxon>Flavobacteriia</taxon>
        <taxon>Flavobacteriales</taxon>
        <taxon>Flavobacteriaceae</taxon>
        <taxon>Psychroserpens</taxon>
    </lineage>
</organism>
<dbReference type="Proteomes" id="UP001203687">
    <property type="component" value="Unassembled WGS sequence"/>
</dbReference>
<comment type="caution">
    <text evidence="4">The sequence shown here is derived from an EMBL/GenBank/DDBJ whole genome shotgun (WGS) entry which is preliminary data.</text>
</comment>
<dbReference type="Pfam" id="PF05576">
    <property type="entry name" value="Peptidase_S37"/>
    <property type="match status" value="1"/>
</dbReference>
<dbReference type="InterPro" id="IPR008761">
    <property type="entry name" value="Peptidase_S37"/>
</dbReference>
<keyword evidence="4" id="KW-0031">Aminopeptidase</keyword>
<dbReference type="Gene3D" id="3.40.50.1820">
    <property type="entry name" value="alpha/beta hydrolase"/>
    <property type="match status" value="1"/>
</dbReference>
<keyword evidence="2" id="KW-0732">Signal</keyword>
<evidence type="ECO:0000313" key="5">
    <source>
        <dbReference type="Proteomes" id="UP001203687"/>
    </source>
</evidence>
<gene>
    <name evidence="4" type="ORF">MUY34_01910</name>
</gene>
<dbReference type="PANTHER" id="PTHR11010:SF38">
    <property type="entry name" value="LYSOSOMAL PRO-X CARBOXYPEPTIDASE"/>
    <property type="match status" value="1"/>
</dbReference>
<evidence type="ECO:0000313" key="4">
    <source>
        <dbReference type="EMBL" id="MCK8479354.1"/>
    </source>
</evidence>
<dbReference type="GO" id="GO:0004177">
    <property type="term" value="F:aminopeptidase activity"/>
    <property type="evidence" value="ECO:0007669"/>
    <property type="project" value="UniProtKB-KW"/>
</dbReference>
<evidence type="ECO:0000256" key="2">
    <source>
        <dbReference type="ARBA" id="ARBA00022729"/>
    </source>
</evidence>
<reference evidence="4" key="1">
    <citation type="submission" date="2022-04" db="EMBL/GenBank/DDBJ databases">
        <authorList>
            <person name="Ren T."/>
        </authorList>
    </citation>
    <scope>NUCLEOTIDE SEQUENCE</scope>
    <source>
        <strain evidence="4">F63249</strain>
    </source>
</reference>
<dbReference type="SUPFAM" id="SSF53474">
    <property type="entry name" value="alpha/beta-Hydrolases"/>
    <property type="match status" value="1"/>
</dbReference>
<dbReference type="EMBL" id="JALPQF010000001">
    <property type="protein sequence ID" value="MCK8479354.1"/>
    <property type="molecule type" value="Genomic_DNA"/>
</dbReference>
<dbReference type="PROSITE" id="PS51257">
    <property type="entry name" value="PROKAR_LIPOPROTEIN"/>
    <property type="match status" value="1"/>
</dbReference>
<protein>
    <submittedName>
        <fullName evidence="4">Aminopeptidase</fullName>
    </submittedName>
</protein>
<keyword evidence="5" id="KW-1185">Reference proteome</keyword>
<dbReference type="InterPro" id="IPR029058">
    <property type="entry name" value="AB_hydrolase_fold"/>
</dbReference>
<dbReference type="PANTHER" id="PTHR11010">
    <property type="entry name" value="PROTEASE S28 PRO-X CARBOXYPEPTIDASE-RELATED"/>
    <property type="match status" value="1"/>
</dbReference>
<evidence type="ECO:0000256" key="3">
    <source>
        <dbReference type="ARBA" id="ARBA00022801"/>
    </source>
</evidence>
<sequence length="439" mass="50642">MKLRNYLYALLISLSIVGCKSTKDVQSTSIQNEISTFEKLSNIKNVVTVELKTPTSHFDEFYEIWFEQPIDHNDTSKGTFKQRVLLGFENSNLPVIVELEGYGINSEKAGELTTHYKANEIIIEHRYFNNSRPEEIDWNTLTLENAAKDQNMIIKSIKDAVFPKAKFITTGISKGCQTTMAHRRFFPNAVDASVCYVGPLNYKREDPRVYSFLKTVATQDERDKVMAFQNLCFKNKSALLEKMKAAAIAKNMSWEFGVEKAIEYTILEYSFAFWQWGTSTDDIPSQNASIDAIYKHLIDVVGYGFFEESSVNKLQPYFWAALTQQGIYGYETAPFKTYLNTEDIYKFDWAFPEGISKTYDLKPMQDIKWFLDTTAEDMLFIYGEYDAWSATAVELNDTSKDREIYKYVKPKGDHTTRIKSFSEDTQQSIYSIIDGWLND</sequence>
<dbReference type="RefSeq" id="WP_248411702.1">
    <property type="nucleotide sequence ID" value="NZ_JALPQF010000001.1"/>
</dbReference>
<name>A0ABT0H4N2_9FLAO</name>
<evidence type="ECO:0000256" key="1">
    <source>
        <dbReference type="ARBA" id="ARBA00022670"/>
    </source>
</evidence>
<keyword evidence="3" id="KW-0378">Hydrolase</keyword>
<accession>A0ABT0H4N2</accession>
<keyword evidence="1" id="KW-0645">Protease</keyword>
<proteinExistence type="predicted"/>